<dbReference type="PANTHER" id="PTHR34220">
    <property type="entry name" value="SENSOR HISTIDINE KINASE YPDA"/>
    <property type="match status" value="1"/>
</dbReference>
<protein>
    <recommendedName>
        <fullName evidence="2">Signal transduction histidine kinase internal region domain-containing protein</fullName>
    </recommendedName>
</protein>
<accession>A0ABQ2NIV8</accession>
<dbReference type="Pfam" id="PF06580">
    <property type="entry name" value="His_kinase"/>
    <property type="match status" value="1"/>
</dbReference>
<evidence type="ECO:0000313" key="3">
    <source>
        <dbReference type="EMBL" id="GGP02752.1"/>
    </source>
</evidence>
<comment type="caution">
    <text evidence="3">The sequence shown here is derived from an EMBL/GenBank/DDBJ whole genome shotgun (WGS) entry which is preliminary data.</text>
</comment>
<sequence>MDTGLLKFDIRPKHHVFFWLAYFFLNFLRWGAYFNDYVYSFKSNLLEFSLHIPFVYVNLFILIPKFLLKSKYKTYVLALLGCLAVIYLLKTGLTYVLITKYIWPEANREYHPFDVNHIVAVVIGELYVLAMASSVYLTLKWLRERERNRALNEEQLKMKVKNLEIQIQPHFFFNTLNNLYSLSLSKSNLVPNTIIKLSKLMKYVLYDIKDNESVPLIKEFDYIQNYIDIEKLRFKNIEVTTNINANIDKVMVPPMIFINFIENSLKHGGYNDELRIKINCTVEDKKYLIFEVINNFVNSPHHKITSGIGIENVVNRLNLLYQNDFSFKQRSKFNYYIIELKMPIKYEN</sequence>
<gene>
    <name evidence="3" type="ORF">GCM10010992_08410</name>
</gene>
<dbReference type="InterPro" id="IPR010559">
    <property type="entry name" value="Sig_transdc_His_kin_internal"/>
</dbReference>
<keyword evidence="1" id="KW-0812">Transmembrane</keyword>
<keyword evidence="1" id="KW-1133">Transmembrane helix</keyword>
<organism evidence="3 4">
    <name type="scientific">Cloacibacterium rupense</name>
    <dbReference type="NCBI Taxonomy" id="517423"/>
    <lineage>
        <taxon>Bacteria</taxon>
        <taxon>Pseudomonadati</taxon>
        <taxon>Bacteroidota</taxon>
        <taxon>Flavobacteriia</taxon>
        <taxon>Flavobacteriales</taxon>
        <taxon>Weeksellaceae</taxon>
    </lineage>
</organism>
<name>A0ABQ2NIV8_9FLAO</name>
<reference evidence="4" key="1">
    <citation type="journal article" date="2019" name="Int. J. Syst. Evol. Microbiol.">
        <title>The Global Catalogue of Microorganisms (GCM) 10K type strain sequencing project: providing services to taxonomists for standard genome sequencing and annotation.</title>
        <authorList>
            <consortium name="The Broad Institute Genomics Platform"/>
            <consortium name="The Broad Institute Genome Sequencing Center for Infectious Disease"/>
            <person name="Wu L."/>
            <person name="Ma J."/>
        </authorList>
    </citation>
    <scope>NUCLEOTIDE SEQUENCE [LARGE SCALE GENOMIC DNA]</scope>
    <source>
        <strain evidence="4">CGMCC 1.7656</strain>
    </source>
</reference>
<evidence type="ECO:0000313" key="4">
    <source>
        <dbReference type="Proteomes" id="UP000620064"/>
    </source>
</evidence>
<dbReference type="RefSeq" id="WP_188616843.1">
    <property type="nucleotide sequence ID" value="NZ_BMLV01000002.1"/>
</dbReference>
<feature type="transmembrane region" description="Helical" evidence="1">
    <location>
        <begin position="118"/>
        <end position="139"/>
    </location>
</feature>
<feature type="transmembrane region" description="Helical" evidence="1">
    <location>
        <begin position="75"/>
        <end position="98"/>
    </location>
</feature>
<dbReference type="Gene3D" id="3.30.565.10">
    <property type="entry name" value="Histidine kinase-like ATPase, C-terminal domain"/>
    <property type="match status" value="1"/>
</dbReference>
<feature type="domain" description="Signal transduction histidine kinase internal region" evidence="2">
    <location>
        <begin position="159"/>
        <end position="236"/>
    </location>
</feature>
<evidence type="ECO:0000259" key="2">
    <source>
        <dbReference type="Pfam" id="PF06580"/>
    </source>
</evidence>
<keyword evidence="4" id="KW-1185">Reference proteome</keyword>
<evidence type="ECO:0000256" key="1">
    <source>
        <dbReference type="SAM" id="Phobius"/>
    </source>
</evidence>
<feature type="transmembrane region" description="Helical" evidence="1">
    <location>
        <begin position="16"/>
        <end position="33"/>
    </location>
</feature>
<feature type="transmembrane region" description="Helical" evidence="1">
    <location>
        <begin position="45"/>
        <end position="63"/>
    </location>
</feature>
<proteinExistence type="predicted"/>
<dbReference type="InterPro" id="IPR036890">
    <property type="entry name" value="HATPase_C_sf"/>
</dbReference>
<keyword evidence="1" id="KW-0472">Membrane</keyword>
<dbReference type="InterPro" id="IPR050640">
    <property type="entry name" value="Bact_2-comp_sensor_kinase"/>
</dbReference>
<dbReference type="PANTHER" id="PTHR34220:SF7">
    <property type="entry name" value="SENSOR HISTIDINE KINASE YPDA"/>
    <property type="match status" value="1"/>
</dbReference>
<dbReference type="EMBL" id="BMLV01000002">
    <property type="protein sequence ID" value="GGP02752.1"/>
    <property type="molecule type" value="Genomic_DNA"/>
</dbReference>
<dbReference type="Proteomes" id="UP000620064">
    <property type="component" value="Unassembled WGS sequence"/>
</dbReference>